<proteinExistence type="predicted"/>
<dbReference type="KEGG" id="mka:MK1360"/>
<evidence type="ECO:0000313" key="3">
    <source>
        <dbReference type="Proteomes" id="UP000001826"/>
    </source>
</evidence>
<accession>Q8TVM8</accession>
<reference evidence="2 3" key="1">
    <citation type="journal article" date="2002" name="Proc. Natl. Acad. Sci. U.S.A.">
        <title>The complete genome of hyperthermophile Methanopyrus kandleri AV19 and monophyly of archaeal methanogens.</title>
        <authorList>
            <person name="Slesarev A.I."/>
            <person name="Mezhevaya K.V."/>
            <person name="Makarova K.S."/>
            <person name="Polushin N.N."/>
            <person name="Shcherbinina O.V."/>
            <person name="Shakhova V.V."/>
            <person name="Belova G.I."/>
            <person name="Aravind L."/>
            <person name="Natale D.A."/>
            <person name="Rogozin I.B."/>
            <person name="Tatusov R.L."/>
            <person name="Wolf Y.I."/>
            <person name="Stetter K.O."/>
            <person name="Malykh A.G."/>
            <person name="Koonin E.V."/>
            <person name="Kozyavkin S.A."/>
        </authorList>
    </citation>
    <scope>NUCLEOTIDE SEQUENCE [LARGE SCALE GENOMIC DNA]</scope>
    <source>
        <strain evidence="3">AV19 / DSM 6324 / JCM 9639 / NBRC 100938</strain>
    </source>
</reference>
<dbReference type="EMBL" id="AE009439">
    <property type="protein sequence ID" value="AAM02573.1"/>
    <property type="molecule type" value="Genomic_DNA"/>
</dbReference>
<keyword evidence="1" id="KW-0812">Transmembrane</keyword>
<sequence>MRLWESLVLAMLSVPEDPGEWLGPVLGHPEVLLAKVGRGGGRVGIKFPRIGRTSKSERLPRVKIKNWGYYPEREREERERRERELLSLVYWKVWLYHRMVPPYLMKAFVVLLLGGLGLVALYCLGVLKRTWRYALLTSVLAAVLGVLPEAVMTNYAVEDFSNAMLAGGGLQDCLHAFKVWGVYGLWTLLAAYVMLVLAAVVLARNALRDVPVPVLALSLAILAVPLVTGIWALDWGLWVTMS</sequence>
<evidence type="ECO:0000313" key="2">
    <source>
        <dbReference type="EMBL" id="AAM02573.1"/>
    </source>
</evidence>
<dbReference type="PATRIC" id="fig|190192.8.peg.1508"/>
<feature type="transmembrane region" description="Helical" evidence="1">
    <location>
        <begin position="177"/>
        <end position="202"/>
    </location>
</feature>
<protein>
    <submittedName>
        <fullName evidence="2">Uncharacterized membrane protein specific for M.kandleri, MK-10 family, a</fullName>
    </submittedName>
</protein>
<keyword evidence="1" id="KW-1133">Transmembrane helix</keyword>
<keyword evidence="3" id="KW-1185">Reference proteome</keyword>
<dbReference type="InParanoid" id="Q8TVM8"/>
<gene>
    <name evidence="2" type="ordered locus">MK1360</name>
</gene>
<dbReference type="PaxDb" id="190192-MK1360"/>
<feature type="transmembrane region" description="Helical" evidence="1">
    <location>
        <begin position="214"/>
        <end position="233"/>
    </location>
</feature>
<dbReference type="Proteomes" id="UP000001826">
    <property type="component" value="Chromosome"/>
</dbReference>
<dbReference type="AlphaFoldDB" id="Q8TVM8"/>
<dbReference type="HOGENOM" id="CLU_1801704_0_0_2"/>
<keyword evidence="1" id="KW-0472">Membrane</keyword>
<feature type="transmembrane region" description="Helical" evidence="1">
    <location>
        <begin position="134"/>
        <end position="157"/>
    </location>
</feature>
<organism evidence="2 3">
    <name type="scientific">Methanopyrus kandleri (strain AV19 / DSM 6324 / JCM 9639 / NBRC 100938)</name>
    <dbReference type="NCBI Taxonomy" id="190192"/>
    <lineage>
        <taxon>Archaea</taxon>
        <taxon>Methanobacteriati</taxon>
        <taxon>Methanobacteriota</taxon>
        <taxon>Methanomada group</taxon>
        <taxon>Methanopyri</taxon>
        <taxon>Methanopyrales</taxon>
        <taxon>Methanopyraceae</taxon>
        <taxon>Methanopyrus</taxon>
    </lineage>
</organism>
<feature type="transmembrane region" description="Helical" evidence="1">
    <location>
        <begin position="103"/>
        <end position="127"/>
    </location>
</feature>
<name>Q8TVM8_METKA</name>
<evidence type="ECO:0000256" key="1">
    <source>
        <dbReference type="SAM" id="Phobius"/>
    </source>
</evidence>
<dbReference type="EnsemblBacteria" id="AAM02573">
    <property type="protein sequence ID" value="AAM02573"/>
    <property type="gene ID" value="MK1360"/>
</dbReference>